<sequence>MLKSICLALAVGSAFSASVAVANDIYAGPACSSGCSAMDYLSDEGRVVYYGEDARTYRVCAGSSWDIGISVDGQPAIRLDPSLHHARLCADVRGKSILVTGGSSAIAVVGPVAP</sequence>
<accession>A0ABU1L291</accession>
<gene>
    <name evidence="2" type="ORF">J2776_004036</name>
</gene>
<dbReference type="Proteomes" id="UP001185254">
    <property type="component" value="Unassembled WGS sequence"/>
</dbReference>
<feature type="signal peptide" evidence="1">
    <location>
        <begin position="1"/>
        <end position="22"/>
    </location>
</feature>
<feature type="chain" id="PRO_5047336270" description="Secreted protein" evidence="1">
    <location>
        <begin position="23"/>
        <end position="114"/>
    </location>
</feature>
<evidence type="ECO:0000313" key="2">
    <source>
        <dbReference type="EMBL" id="MDR6377336.1"/>
    </source>
</evidence>
<evidence type="ECO:0000256" key="1">
    <source>
        <dbReference type="SAM" id="SignalP"/>
    </source>
</evidence>
<comment type="caution">
    <text evidence="2">The sequence shown here is derived from an EMBL/GenBank/DDBJ whole genome shotgun (WGS) entry which is preliminary data.</text>
</comment>
<keyword evidence="1" id="KW-0732">Signal</keyword>
<dbReference type="RefSeq" id="WP_310067893.1">
    <property type="nucleotide sequence ID" value="NZ_JAVDQN010000003.1"/>
</dbReference>
<proteinExistence type="predicted"/>
<keyword evidence="3" id="KW-1185">Reference proteome</keyword>
<name>A0ABU1L291_9BURK</name>
<organism evidence="2 3">
    <name type="scientific">Paraburkholderia caledonica</name>
    <dbReference type="NCBI Taxonomy" id="134536"/>
    <lineage>
        <taxon>Bacteria</taxon>
        <taxon>Pseudomonadati</taxon>
        <taxon>Pseudomonadota</taxon>
        <taxon>Betaproteobacteria</taxon>
        <taxon>Burkholderiales</taxon>
        <taxon>Burkholderiaceae</taxon>
        <taxon>Paraburkholderia</taxon>
    </lineage>
</organism>
<reference evidence="2 3" key="1">
    <citation type="submission" date="2023-07" db="EMBL/GenBank/DDBJ databases">
        <title>Sorghum-associated microbial communities from plants grown in Nebraska, USA.</title>
        <authorList>
            <person name="Schachtman D."/>
        </authorList>
    </citation>
    <scope>NUCLEOTIDE SEQUENCE [LARGE SCALE GENOMIC DNA]</scope>
    <source>
        <strain evidence="2 3">DS1039</strain>
    </source>
</reference>
<dbReference type="EMBL" id="JAVDQN010000003">
    <property type="protein sequence ID" value="MDR6377336.1"/>
    <property type="molecule type" value="Genomic_DNA"/>
</dbReference>
<protein>
    <recommendedName>
        <fullName evidence="4">Secreted protein</fullName>
    </recommendedName>
</protein>
<evidence type="ECO:0008006" key="4">
    <source>
        <dbReference type="Google" id="ProtNLM"/>
    </source>
</evidence>
<evidence type="ECO:0000313" key="3">
    <source>
        <dbReference type="Proteomes" id="UP001185254"/>
    </source>
</evidence>